<dbReference type="AlphaFoldDB" id="A0A0G0TMI3"/>
<evidence type="ECO:0000313" key="1">
    <source>
        <dbReference type="EMBL" id="KKR48250.1"/>
    </source>
</evidence>
<dbReference type="Proteomes" id="UP000034531">
    <property type="component" value="Unassembled WGS sequence"/>
</dbReference>
<organism evidence="1 2">
    <name type="scientific">Candidatus Curtissbacteria bacterium GW2011_GWA1_40_16</name>
    <dbReference type="NCBI Taxonomy" id="1618405"/>
    <lineage>
        <taxon>Bacteria</taxon>
        <taxon>Candidatus Curtissiibacteriota</taxon>
    </lineage>
</organism>
<reference evidence="1 2" key="1">
    <citation type="journal article" date="2015" name="Nature">
        <title>rRNA introns, odd ribosomes, and small enigmatic genomes across a large radiation of phyla.</title>
        <authorList>
            <person name="Brown C.T."/>
            <person name="Hug L.A."/>
            <person name="Thomas B.C."/>
            <person name="Sharon I."/>
            <person name="Castelle C.J."/>
            <person name="Singh A."/>
            <person name="Wilkins M.J."/>
            <person name="Williams K.H."/>
            <person name="Banfield J.F."/>
        </authorList>
    </citation>
    <scope>NUCLEOTIDE SEQUENCE [LARGE SCALE GENOMIC DNA]</scope>
</reference>
<evidence type="ECO:0000313" key="2">
    <source>
        <dbReference type="Proteomes" id="UP000034531"/>
    </source>
</evidence>
<feature type="non-terminal residue" evidence="1">
    <location>
        <position position="1"/>
    </location>
</feature>
<proteinExistence type="predicted"/>
<name>A0A0G0TMI3_9BACT</name>
<accession>A0A0G0TMI3</accession>
<dbReference type="EMBL" id="LBYI01000042">
    <property type="protein sequence ID" value="KKR48250.1"/>
    <property type="molecule type" value="Genomic_DNA"/>
</dbReference>
<sequence>VGKYKTTALFLVVALIITNQIGVIETLVRDNSQADKIEDSWKNLKAITQVAFEGKEPEFGYFVYSPDKLAYEAKFAMIYQTKRFKDKKAIYFEKRPVTYIISAPPPLWDPYVSQRYWREQQMSINVEPIFRKEFPNGFLGKNSQTVILLNGLSYQARSC</sequence>
<protein>
    <submittedName>
        <fullName evidence="1">Uncharacterized protein</fullName>
    </submittedName>
</protein>
<comment type="caution">
    <text evidence="1">The sequence shown here is derived from an EMBL/GenBank/DDBJ whole genome shotgun (WGS) entry which is preliminary data.</text>
</comment>
<gene>
    <name evidence="1" type="ORF">UT84_C0042G0005</name>
</gene>